<keyword evidence="4" id="KW-1185">Reference proteome</keyword>
<evidence type="ECO:0000313" key="4">
    <source>
        <dbReference type="Proteomes" id="UP001157946"/>
    </source>
</evidence>
<evidence type="ECO:0000256" key="1">
    <source>
        <dbReference type="ARBA" id="ARBA00022801"/>
    </source>
</evidence>
<keyword evidence="1" id="KW-0378">Hydrolase</keyword>
<reference evidence="3" key="1">
    <citation type="submission" date="2017-05" db="EMBL/GenBank/DDBJ databases">
        <authorList>
            <person name="Varghese N."/>
            <person name="Submissions S."/>
        </authorList>
    </citation>
    <scope>NUCLEOTIDE SEQUENCE</scope>
    <source>
        <strain evidence="3">DSM 45262</strain>
    </source>
</reference>
<dbReference type="PANTHER" id="PTHR43798">
    <property type="entry name" value="MONOACYLGLYCEROL LIPASE"/>
    <property type="match status" value="1"/>
</dbReference>
<dbReference type="InterPro" id="IPR029058">
    <property type="entry name" value="AB_hydrolase_fold"/>
</dbReference>
<dbReference type="Proteomes" id="UP001157946">
    <property type="component" value="Unassembled WGS sequence"/>
</dbReference>
<organism evidence="3 4">
    <name type="scientific">Laceyella tengchongensis</name>
    <dbReference type="NCBI Taxonomy" id="574699"/>
    <lineage>
        <taxon>Bacteria</taxon>
        <taxon>Bacillati</taxon>
        <taxon>Bacillota</taxon>
        <taxon>Bacilli</taxon>
        <taxon>Bacillales</taxon>
        <taxon>Thermoactinomycetaceae</taxon>
        <taxon>Laceyella</taxon>
    </lineage>
</organism>
<protein>
    <submittedName>
        <fullName evidence="3">Proline iminopeptidase</fullName>
    </submittedName>
</protein>
<gene>
    <name evidence="3" type="ORF">SAMN06265361_10385</name>
</gene>
<dbReference type="InterPro" id="IPR050266">
    <property type="entry name" value="AB_hydrolase_sf"/>
</dbReference>
<feature type="domain" description="AB hydrolase-1" evidence="2">
    <location>
        <begin position="46"/>
        <end position="269"/>
    </location>
</feature>
<dbReference type="GO" id="GO:0016020">
    <property type="term" value="C:membrane"/>
    <property type="evidence" value="ECO:0007669"/>
    <property type="project" value="TreeGrafter"/>
</dbReference>
<dbReference type="PANTHER" id="PTHR43798:SF31">
    <property type="entry name" value="AB HYDROLASE SUPERFAMILY PROTEIN YCLE"/>
    <property type="match status" value="1"/>
</dbReference>
<dbReference type="EMBL" id="FXTU01000003">
    <property type="protein sequence ID" value="SMP17794.1"/>
    <property type="molecule type" value="Genomic_DNA"/>
</dbReference>
<evidence type="ECO:0000259" key="2">
    <source>
        <dbReference type="Pfam" id="PF00561"/>
    </source>
</evidence>
<dbReference type="GO" id="GO:0016787">
    <property type="term" value="F:hydrolase activity"/>
    <property type="evidence" value="ECO:0007669"/>
    <property type="project" value="UniProtKB-KW"/>
</dbReference>
<accession>A0AA45WNE8</accession>
<evidence type="ECO:0000313" key="3">
    <source>
        <dbReference type="EMBL" id="SMP17794.1"/>
    </source>
</evidence>
<name>A0AA45WNE8_9BACL</name>
<comment type="caution">
    <text evidence="3">The sequence shown here is derived from an EMBL/GenBank/DDBJ whole genome shotgun (WGS) entry which is preliminary data.</text>
</comment>
<dbReference type="RefSeq" id="WP_106342089.1">
    <property type="nucleotide sequence ID" value="NZ_FXTU01000003.1"/>
</dbReference>
<dbReference type="Pfam" id="PF00561">
    <property type="entry name" value="Abhydrolase_1"/>
    <property type="match status" value="1"/>
</dbReference>
<dbReference type="Gene3D" id="3.40.50.1820">
    <property type="entry name" value="alpha/beta hydrolase"/>
    <property type="match status" value="1"/>
</dbReference>
<dbReference type="AlphaFoldDB" id="A0AA45WNE8"/>
<dbReference type="SUPFAM" id="SSF53474">
    <property type="entry name" value="alpha/beta-Hydrolases"/>
    <property type="match status" value="1"/>
</dbReference>
<dbReference type="InterPro" id="IPR000073">
    <property type="entry name" value="AB_hydrolase_1"/>
</dbReference>
<proteinExistence type="predicted"/>
<sequence>MERQGVISIDGFGLAYQIEGEGMPVLVVGSKIYYPRLFSKKIKQALKFIFIDHRGFAKSTSQSLQPEDYRLERILDDIEKMRETLQIEDVVILGHSGHAFLALEYAKKYPANVQKVVLLNSAPTNSPKRQAQSMAFFDETASPDRKRKFEKDFALLAGDIEKEPERRFAHMCIRMGAHSFFDYTIDAAPMWEGVRTNMPIIDYLWGEAFARLNMIDMLAAFDKPVFVGLGRFDYLVGPVSLWDPVDEGFANVKKVVFEQSGHYPMFEEPTTFDATLVNWIYNGA</sequence>